<sequence>MGKTATLLVIAALTLFLAGCSSIRARDASPLAERTVYPGVRQDLREMAEIVTGQRREPVWIQTLVATILTADLPVSAVFDTLVLPYDLYWLHAPETDSRQ</sequence>
<dbReference type="Proteomes" id="UP001321825">
    <property type="component" value="Chromosome"/>
</dbReference>
<evidence type="ECO:0000313" key="2">
    <source>
        <dbReference type="Proteomes" id="UP001321825"/>
    </source>
</evidence>
<proteinExistence type="predicted"/>
<dbReference type="InterPro" id="IPR010780">
    <property type="entry name" value="DUF1375"/>
</dbReference>
<dbReference type="EMBL" id="AP024714">
    <property type="protein sequence ID" value="BCX81241.1"/>
    <property type="molecule type" value="Genomic_DNA"/>
</dbReference>
<evidence type="ECO:0008006" key="3">
    <source>
        <dbReference type="Google" id="ProtNLM"/>
    </source>
</evidence>
<organism evidence="1 2">
    <name type="scientific">Methylomarinovum caldicuralii</name>
    <dbReference type="NCBI Taxonomy" id="438856"/>
    <lineage>
        <taxon>Bacteria</taxon>
        <taxon>Pseudomonadati</taxon>
        <taxon>Pseudomonadota</taxon>
        <taxon>Gammaproteobacteria</taxon>
        <taxon>Methylococcales</taxon>
        <taxon>Methylothermaceae</taxon>
        <taxon>Methylomarinovum</taxon>
    </lineage>
</organism>
<dbReference type="PROSITE" id="PS51257">
    <property type="entry name" value="PROKAR_LIPOPROTEIN"/>
    <property type="match status" value="1"/>
</dbReference>
<name>A0AAU9CI17_9GAMM</name>
<gene>
    <name evidence="1" type="ORF">MIT9_P0819</name>
</gene>
<accession>A0AAU9CI17</accession>
<keyword evidence="2" id="KW-1185">Reference proteome</keyword>
<dbReference type="KEGG" id="mcau:MIT9_P0819"/>
<dbReference type="Pfam" id="PF07119">
    <property type="entry name" value="DUF1375"/>
    <property type="match status" value="1"/>
</dbReference>
<reference evidence="2" key="1">
    <citation type="journal article" date="2024" name="Int. J. Syst. Evol. Microbiol.">
        <title>Methylomarinovum tepidoasis sp. nov., a moderately thermophilic methanotroph of the family Methylothermaceae isolated from a deep-sea hydrothermal field.</title>
        <authorList>
            <person name="Hirayama H."/>
            <person name="Takaki Y."/>
            <person name="Abe M."/>
            <person name="Miyazaki M."/>
            <person name="Uematsu K."/>
            <person name="Matsui Y."/>
            <person name="Takai K."/>
        </authorList>
    </citation>
    <scope>NUCLEOTIDE SEQUENCE [LARGE SCALE GENOMIC DNA]</scope>
    <source>
        <strain evidence="2">IT-9</strain>
    </source>
</reference>
<protein>
    <recommendedName>
        <fullName evidence="3">YceK/YidQ family lipoprotein</fullName>
    </recommendedName>
</protein>
<evidence type="ECO:0000313" key="1">
    <source>
        <dbReference type="EMBL" id="BCX81241.1"/>
    </source>
</evidence>
<dbReference type="AlphaFoldDB" id="A0AAU9CI17"/>